<evidence type="ECO:0000313" key="2">
    <source>
        <dbReference type="Proteomes" id="UP000002971"/>
    </source>
</evidence>
<evidence type="ECO:0000313" key="1">
    <source>
        <dbReference type="EMBL" id="EGM53152.1"/>
    </source>
</evidence>
<accession>F7QY03</accession>
<protein>
    <submittedName>
        <fullName evidence="1">Uncharacterized protein</fullName>
    </submittedName>
</protein>
<dbReference type="Proteomes" id="UP000002971">
    <property type="component" value="Unassembled WGS sequence"/>
</dbReference>
<sequence>MSEVLVYILDYVLQFYEKIKLFNAIDDFIAIITLSYK</sequence>
<proteinExistence type="predicted"/>
<dbReference type="EMBL" id="AFOJ01000002">
    <property type="protein sequence ID" value="EGM53152.1"/>
    <property type="molecule type" value="Genomic_DNA"/>
</dbReference>
<name>F7QY03_9LACO</name>
<dbReference type="AlphaFoldDB" id="F7QY03"/>
<comment type="caution">
    <text evidence="1">The sequence shown here is derived from an EMBL/GenBank/DDBJ whole genome shotgun (WGS) entry which is preliminary data.</text>
</comment>
<reference evidence="1 2" key="1">
    <citation type="journal article" date="2011" name="J. Bacteriol.">
        <title>Genome Sequence of Lactobacillus ruminis SPM0211, Isolated from a Fecal Sample from a Healthy Korean.</title>
        <authorList>
            <person name="Lee S."/>
            <person name="Cho Y.J."/>
            <person name="Lee A.H."/>
            <person name="Chun J."/>
            <person name="Ha N.J."/>
            <person name="Ko G."/>
        </authorList>
    </citation>
    <scope>NUCLEOTIDE SEQUENCE [LARGE SCALE GENOMIC DNA]</scope>
    <source>
        <strain evidence="1 2">SPM0211</strain>
    </source>
</reference>
<gene>
    <name evidence="1" type="ORF">LRU_00288</name>
</gene>
<organism evidence="1 2">
    <name type="scientific">Ligilactobacillus ruminis SPM0211</name>
    <dbReference type="NCBI Taxonomy" id="1040964"/>
    <lineage>
        <taxon>Bacteria</taxon>
        <taxon>Bacillati</taxon>
        <taxon>Bacillota</taxon>
        <taxon>Bacilli</taxon>
        <taxon>Lactobacillales</taxon>
        <taxon>Lactobacillaceae</taxon>
        <taxon>Ligilactobacillus</taxon>
    </lineage>
</organism>